<protein>
    <submittedName>
        <fullName evidence="4">Alpha/beta fold hydrolase</fullName>
    </submittedName>
</protein>
<evidence type="ECO:0000256" key="2">
    <source>
        <dbReference type="ARBA" id="ARBA00038115"/>
    </source>
</evidence>
<feature type="domain" description="AB hydrolase-1" evidence="3">
    <location>
        <begin position="181"/>
        <end position="375"/>
    </location>
</feature>
<comment type="similarity">
    <text evidence="2">Belongs to the AB hydrolase superfamily. FUS2 hydrolase family.</text>
</comment>
<sequence length="393" mass="43024">MPWWGVSLVAAGTLATLLTAGAAALTLFVARTIVTPPKRREENIRILAVRPDDGTIVLSSTVDSRLPGDYGLWFAGDAGYARVGEILAATPTAVTRTLIDVSFGDLEAATRARLSGWYYLHPSELGVPTEEVAVQTELGPAPAWRVPPAEPRADGRMPWVIQVHGRAVRRTETIRATPIFREAGYTTLMVSYRNDGEAPFSLDRRYGLGDTEWRDIDAAMAYAKEHGATDLVLMGWSMGGATVLQALTRSEHAELVRGIALDSPVIDWVTALRYQGTLNRLPTPISSAVLALIGKPWGRRLTGQGRAIDLPRLDFVARAPELNLPILLMHSVDDGFVPVTASRALAEERPDIVDFEAFTGAAHCKLWNYDRPRWTMAIRDWLAALPLTGDPRD</sequence>
<proteinExistence type="inferred from homology"/>
<keyword evidence="1 4" id="KW-0378">Hydrolase</keyword>
<dbReference type="Gene3D" id="3.40.50.1820">
    <property type="entry name" value="alpha/beta hydrolase"/>
    <property type="match status" value="1"/>
</dbReference>
<dbReference type="EMBL" id="JAEPES010000001">
    <property type="protein sequence ID" value="MBK4346741.1"/>
    <property type="molecule type" value="Genomic_DNA"/>
</dbReference>
<dbReference type="PANTHER" id="PTHR22946">
    <property type="entry name" value="DIENELACTONE HYDROLASE DOMAIN-CONTAINING PROTEIN-RELATED"/>
    <property type="match status" value="1"/>
</dbReference>
<dbReference type="EMBL" id="JAEPES010000003">
    <property type="protein sequence ID" value="MBK4348136.1"/>
    <property type="molecule type" value="Genomic_DNA"/>
</dbReference>
<dbReference type="Proteomes" id="UP000636458">
    <property type="component" value="Unassembled WGS sequence"/>
</dbReference>
<dbReference type="InterPro" id="IPR050261">
    <property type="entry name" value="FrsA_esterase"/>
</dbReference>
<dbReference type="SUPFAM" id="SSF53474">
    <property type="entry name" value="alpha/beta-Hydrolases"/>
    <property type="match status" value="1"/>
</dbReference>
<evidence type="ECO:0000313" key="6">
    <source>
        <dbReference type="Proteomes" id="UP000636458"/>
    </source>
</evidence>
<dbReference type="Pfam" id="PF12697">
    <property type="entry name" value="Abhydrolase_6"/>
    <property type="match status" value="1"/>
</dbReference>
<evidence type="ECO:0000313" key="4">
    <source>
        <dbReference type="EMBL" id="MBK4346741.1"/>
    </source>
</evidence>
<name>A0A934W2E7_9MICO</name>
<accession>A0A934W2E7</accession>
<evidence type="ECO:0000256" key="1">
    <source>
        <dbReference type="ARBA" id="ARBA00022801"/>
    </source>
</evidence>
<dbReference type="GO" id="GO:0052689">
    <property type="term" value="F:carboxylic ester hydrolase activity"/>
    <property type="evidence" value="ECO:0007669"/>
    <property type="project" value="UniProtKB-ARBA"/>
</dbReference>
<evidence type="ECO:0000259" key="3">
    <source>
        <dbReference type="Pfam" id="PF12697"/>
    </source>
</evidence>
<dbReference type="InterPro" id="IPR000073">
    <property type="entry name" value="AB_hydrolase_1"/>
</dbReference>
<dbReference type="InterPro" id="IPR029058">
    <property type="entry name" value="AB_hydrolase_fold"/>
</dbReference>
<organism evidence="4 6">
    <name type="scientific">Lacisediminihabitans changchengi</name>
    <dbReference type="NCBI Taxonomy" id="2787634"/>
    <lineage>
        <taxon>Bacteria</taxon>
        <taxon>Bacillati</taxon>
        <taxon>Actinomycetota</taxon>
        <taxon>Actinomycetes</taxon>
        <taxon>Micrococcales</taxon>
        <taxon>Microbacteriaceae</taxon>
        <taxon>Lacisediminihabitans</taxon>
    </lineage>
</organism>
<dbReference type="PANTHER" id="PTHR22946:SF9">
    <property type="entry name" value="POLYKETIDE TRANSFERASE AF380"/>
    <property type="match status" value="1"/>
</dbReference>
<gene>
    <name evidence="4" type="ORF">IV501_03755</name>
    <name evidence="5" type="ORF">IV501_10870</name>
</gene>
<comment type="caution">
    <text evidence="4">The sequence shown here is derived from an EMBL/GenBank/DDBJ whole genome shotgun (WGS) entry which is preliminary data.</text>
</comment>
<keyword evidence="6" id="KW-1185">Reference proteome</keyword>
<reference evidence="4" key="1">
    <citation type="submission" date="2021-01" db="EMBL/GenBank/DDBJ databases">
        <title>Lacisediminihabitans sp. nov. strain G11-30, isolated from Antarctic Soil.</title>
        <authorList>
            <person name="Li J."/>
        </authorList>
    </citation>
    <scope>NUCLEOTIDE SEQUENCE</scope>
    <source>
        <strain evidence="4">G11-30</strain>
    </source>
</reference>
<evidence type="ECO:0000313" key="5">
    <source>
        <dbReference type="EMBL" id="MBK4348136.1"/>
    </source>
</evidence>
<dbReference type="AlphaFoldDB" id="A0A934W2E7"/>